<dbReference type="EMBL" id="KZ819662">
    <property type="protein sequence ID" value="PWN30319.1"/>
    <property type="molecule type" value="Genomic_DNA"/>
</dbReference>
<feature type="region of interest" description="Disordered" evidence="1">
    <location>
        <begin position="802"/>
        <end position="821"/>
    </location>
</feature>
<feature type="region of interest" description="Disordered" evidence="1">
    <location>
        <begin position="575"/>
        <end position="595"/>
    </location>
</feature>
<dbReference type="InterPro" id="IPR047092">
    <property type="entry name" value="AFUB_07903/YDR124W-like_hel"/>
</dbReference>
<dbReference type="PANTHER" id="PTHR36102:SF1">
    <property type="entry name" value="YDR124W-LIKE HELICAL BUNDLE DOMAIN-CONTAINING PROTEIN"/>
    <property type="match status" value="1"/>
</dbReference>
<keyword evidence="4" id="KW-1185">Reference proteome</keyword>
<accession>A0A316UYE1</accession>
<feature type="region of interest" description="Disordered" evidence="1">
    <location>
        <begin position="94"/>
        <end position="197"/>
    </location>
</feature>
<feature type="compositionally biased region" description="Low complexity" evidence="1">
    <location>
        <begin position="743"/>
        <end position="768"/>
    </location>
</feature>
<evidence type="ECO:0000259" key="2">
    <source>
        <dbReference type="Pfam" id="PF11001"/>
    </source>
</evidence>
<feature type="region of interest" description="Disordered" evidence="1">
    <location>
        <begin position="638"/>
        <end position="768"/>
    </location>
</feature>
<protein>
    <recommendedName>
        <fullName evidence="2">Subtelomeric hrmA-associated cluster protein AFUB-079030/YDR124W-like helical bundle domain-containing protein</fullName>
    </recommendedName>
</protein>
<feature type="compositionally biased region" description="Low complexity" evidence="1">
    <location>
        <begin position="683"/>
        <end position="700"/>
    </location>
</feature>
<reference evidence="3 4" key="1">
    <citation type="journal article" date="2018" name="Mol. Biol. Evol.">
        <title>Broad Genomic Sampling Reveals a Smut Pathogenic Ancestry of the Fungal Clade Ustilaginomycotina.</title>
        <authorList>
            <person name="Kijpornyongpan T."/>
            <person name="Mondo S.J."/>
            <person name="Barry K."/>
            <person name="Sandor L."/>
            <person name="Lee J."/>
            <person name="Lipzen A."/>
            <person name="Pangilinan J."/>
            <person name="LaButti K."/>
            <person name="Hainaut M."/>
            <person name="Henrissat B."/>
            <person name="Grigoriev I.V."/>
            <person name="Spatafora J.W."/>
            <person name="Aime M.C."/>
        </authorList>
    </citation>
    <scope>NUCLEOTIDE SEQUENCE [LARGE SCALE GENOMIC DNA]</scope>
    <source>
        <strain evidence="3 4">MCA 5214</strain>
    </source>
</reference>
<dbReference type="Proteomes" id="UP000245884">
    <property type="component" value="Unassembled WGS sequence"/>
</dbReference>
<dbReference type="GeneID" id="37029775"/>
<feature type="region of interest" description="Disordered" evidence="1">
    <location>
        <begin position="241"/>
        <end position="261"/>
    </location>
</feature>
<gene>
    <name evidence="3" type="ORF">BDZ90DRAFT_257401</name>
</gene>
<dbReference type="PANTHER" id="PTHR36102">
    <property type="entry name" value="CHROMOSOME 10, WHOLE GENOME SHOTGUN SEQUENCE"/>
    <property type="match status" value="1"/>
</dbReference>
<dbReference type="STRING" id="1569628.A0A316UYE1"/>
<evidence type="ECO:0000256" key="1">
    <source>
        <dbReference type="SAM" id="MobiDB-lite"/>
    </source>
</evidence>
<feature type="compositionally biased region" description="Acidic residues" evidence="1">
    <location>
        <begin position="113"/>
        <end position="134"/>
    </location>
</feature>
<proteinExistence type="predicted"/>
<feature type="compositionally biased region" description="Polar residues" evidence="1">
    <location>
        <begin position="182"/>
        <end position="196"/>
    </location>
</feature>
<feature type="domain" description="Subtelomeric hrmA-associated cluster protein AFUB-079030/YDR124W-like helical bundle" evidence="2">
    <location>
        <begin position="272"/>
        <end position="387"/>
    </location>
</feature>
<dbReference type="RefSeq" id="XP_025364931.1">
    <property type="nucleotide sequence ID" value="XM_025507952.1"/>
</dbReference>
<organism evidence="3 4">
    <name type="scientific">Jaminaea rosea</name>
    <dbReference type="NCBI Taxonomy" id="1569628"/>
    <lineage>
        <taxon>Eukaryota</taxon>
        <taxon>Fungi</taxon>
        <taxon>Dikarya</taxon>
        <taxon>Basidiomycota</taxon>
        <taxon>Ustilaginomycotina</taxon>
        <taxon>Exobasidiomycetes</taxon>
        <taxon>Microstromatales</taxon>
        <taxon>Microstromatales incertae sedis</taxon>
        <taxon>Jaminaea</taxon>
    </lineage>
</organism>
<dbReference type="OrthoDB" id="5338458at2759"/>
<evidence type="ECO:0000313" key="4">
    <source>
        <dbReference type="Proteomes" id="UP000245884"/>
    </source>
</evidence>
<dbReference type="AlphaFoldDB" id="A0A316UYE1"/>
<dbReference type="InterPro" id="IPR021264">
    <property type="entry name" value="AFUB_079030/YDR124W-like"/>
</dbReference>
<feature type="compositionally biased region" description="Polar residues" evidence="1">
    <location>
        <begin position="706"/>
        <end position="715"/>
    </location>
</feature>
<sequence>MPRIPVRTEPYSSPSRQHRHYKNKRDQVLRALGKAAYINGSHFAIMWVTASGQSEVYASDAFQPRIDDWFETSGMREEGVKLVLERGNHCHAIKGKGLDASSGKAATNTSGQADDDDGEDGDEGDDDDGDEDLSDHEGPASGRASPRSKKVKSNAPTPLIACNDDVFGSTSAAVSPAPPTSMSPSGRPGSSQSTSADLVPTRLARKALAPIDINTTNKQFSHQLLNTQKDDVDFMRAPKSAPLPNSDGGKPLMRAPSSTTVNPSKLLPVTLADRAARTAFFELRFGQMQQGMCKTVAKAWIKIIEPKKQTRCPYNKGEEGKPDWWPEGVRHKEPDHLMKPERHALLLAILRSPKVKVARLQLATAEVVAMIRADKVSLLMDLYRIAREEERLTDARAETADTEPITVGVSTLAGWKPGGGLDEAGKLATLGEDSPEVDDKPAGRNSKAAAKKRRPSTLGRSVSSTNVEKKQRLSISAGASSGKTLAMPEAVALQRSHSHSDMPLNNSMVTASSLVDSPNRMIQAWSHQASMPGYSPLSTQAGPSGHAHTRNLQYQLQQQQQPTYQQYAAQHLGNEHSPFLGSSAGSSPHFVQQGFAPPNQRLQYLSQQHQPGSLSAPQGSHVPLYPVGARAGAAAGRGLGALEPSSGAGRTSSSVRGSPVPNYNFHFSSGSEGYENTMERYEQQQSNVQQQHHQQAQQQSPLFAEPQSSSENQHGSALGLTGVPTGMTSWNNPFDPAYMPWGPQQQQQPQQPQHDQPRQLAQQQQQPLPSYYSAPARHMTLPFTSSSTADESLEDISAGDLSFASTAGPMTPQHGHAHGHATQQLNNQQHLALQKLAQQHQMQDGQLGQQVQQPDLLTQMYGGAVPARLARQPGGYVEWSGET</sequence>
<evidence type="ECO:0000313" key="3">
    <source>
        <dbReference type="EMBL" id="PWN30319.1"/>
    </source>
</evidence>
<name>A0A316UYE1_9BASI</name>
<feature type="region of interest" description="Disordered" evidence="1">
    <location>
        <begin position="423"/>
        <end position="471"/>
    </location>
</feature>
<dbReference type="Pfam" id="PF11001">
    <property type="entry name" value="AFUB_07903_YDR124W_hel"/>
    <property type="match status" value="1"/>
</dbReference>